<comment type="caution">
    <text evidence="3">The sequence shown here is derived from an EMBL/GenBank/DDBJ whole genome shotgun (WGS) entry which is preliminary data.</text>
</comment>
<dbReference type="Pfam" id="PF01557">
    <property type="entry name" value="FAA_hydrolase"/>
    <property type="match status" value="1"/>
</dbReference>
<evidence type="ECO:0000256" key="1">
    <source>
        <dbReference type="ARBA" id="ARBA00023239"/>
    </source>
</evidence>
<evidence type="ECO:0000259" key="2">
    <source>
        <dbReference type="Pfam" id="PF01557"/>
    </source>
</evidence>
<evidence type="ECO:0000313" key="4">
    <source>
        <dbReference type="Proteomes" id="UP001597351"/>
    </source>
</evidence>
<dbReference type="GO" id="GO:0016787">
    <property type="term" value="F:hydrolase activity"/>
    <property type="evidence" value="ECO:0007669"/>
    <property type="project" value="UniProtKB-KW"/>
</dbReference>
<evidence type="ECO:0000313" key="3">
    <source>
        <dbReference type="EMBL" id="MFD1946689.1"/>
    </source>
</evidence>
<dbReference type="InterPro" id="IPR011234">
    <property type="entry name" value="Fumarylacetoacetase-like_C"/>
</dbReference>
<dbReference type="RefSeq" id="WP_343917076.1">
    <property type="nucleotide sequence ID" value="NZ_BAAAJT010000002.1"/>
</dbReference>
<feature type="domain" description="Fumarylacetoacetase-like C-terminal" evidence="2">
    <location>
        <begin position="58"/>
        <end position="201"/>
    </location>
</feature>
<dbReference type="InterPro" id="IPR050772">
    <property type="entry name" value="Hydratase-Decarb/MhpD_sf"/>
</dbReference>
<protein>
    <submittedName>
        <fullName evidence="3">Fumarylacetoacetate hydrolase family protein</fullName>
    </submittedName>
</protein>
<organism evidence="3 4">
    <name type="scientific">Nocardioides aestuarii</name>
    <dbReference type="NCBI Taxonomy" id="252231"/>
    <lineage>
        <taxon>Bacteria</taxon>
        <taxon>Bacillati</taxon>
        <taxon>Actinomycetota</taxon>
        <taxon>Actinomycetes</taxon>
        <taxon>Propionibacteriales</taxon>
        <taxon>Nocardioidaceae</taxon>
        <taxon>Nocardioides</taxon>
    </lineage>
</organism>
<dbReference type="InterPro" id="IPR036663">
    <property type="entry name" value="Fumarylacetoacetase_C_sf"/>
</dbReference>
<keyword evidence="3" id="KW-0378">Hydrolase</keyword>
<dbReference type="Gene3D" id="3.90.850.10">
    <property type="entry name" value="Fumarylacetoacetase-like, C-terminal domain"/>
    <property type="match status" value="1"/>
</dbReference>
<reference evidence="4" key="1">
    <citation type="journal article" date="2019" name="Int. J. Syst. Evol. Microbiol.">
        <title>The Global Catalogue of Microorganisms (GCM) 10K type strain sequencing project: providing services to taxonomists for standard genome sequencing and annotation.</title>
        <authorList>
            <consortium name="The Broad Institute Genomics Platform"/>
            <consortium name="The Broad Institute Genome Sequencing Center for Infectious Disease"/>
            <person name="Wu L."/>
            <person name="Ma J."/>
        </authorList>
    </citation>
    <scope>NUCLEOTIDE SEQUENCE [LARGE SCALE GENOMIC DNA]</scope>
    <source>
        <strain evidence="4">CGMCC 1.12477</strain>
    </source>
</reference>
<dbReference type="SUPFAM" id="SSF56529">
    <property type="entry name" value="FAH"/>
    <property type="match status" value="1"/>
</dbReference>
<proteinExistence type="predicted"/>
<dbReference type="PANTHER" id="PTHR30143">
    <property type="entry name" value="ACID HYDRATASE"/>
    <property type="match status" value="1"/>
</dbReference>
<keyword evidence="4" id="KW-1185">Reference proteome</keyword>
<keyword evidence="1" id="KW-0456">Lyase</keyword>
<dbReference type="EMBL" id="JBHUGD010000003">
    <property type="protein sequence ID" value="MFD1946689.1"/>
    <property type="molecule type" value="Genomic_DNA"/>
</dbReference>
<gene>
    <name evidence="3" type="ORF">ACFSDE_07795</name>
</gene>
<accession>A0ABW4TLU7</accession>
<dbReference type="PANTHER" id="PTHR30143:SF0">
    <property type="entry name" value="2-KETO-4-PENTENOATE HYDRATASE"/>
    <property type="match status" value="1"/>
</dbReference>
<dbReference type="Proteomes" id="UP001597351">
    <property type="component" value="Unassembled WGS sequence"/>
</dbReference>
<sequence>MSTLDPRIADGTARMLARRDAVLADGAEHLGWKLGFGAPAALSKLGTDRPLVGFLVDTLALDDGSTVSLEGWTKPVLEAEVAVHVGAPLGAGATAEEAFDAVVGWSVAIELADLDQPPEDIGEILAGNIFHRHVIVGHRVPPLLAGPHFAVRRDGDEVAATDEPTALTGDLPTVLAAAADTLASCGAGGLAPGDVVITGSVVPPIEVGPGRWTVEAVGLGRVSVDLA</sequence>
<name>A0ABW4TLU7_9ACTN</name>